<dbReference type="InterPro" id="IPR036188">
    <property type="entry name" value="FAD/NAD-bd_sf"/>
</dbReference>
<dbReference type="AlphaFoldDB" id="A0A7W0HKY0"/>
<keyword evidence="5" id="KW-0274">FAD</keyword>
<dbReference type="PROSITE" id="PS00978">
    <property type="entry name" value="FAD_G3PDH_2"/>
    <property type="match status" value="1"/>
</dbReference>
<dbReference type="Proteomes" id="UP000525298">
    <property type="component" value="Unassembled WGS sequence"/>
</dbReference>
<dbReference type="GO" id="GO:0006071">
    <property type="term" value="P:glycerol metabolic process"/>
    <property type="evidence" value="ECO:0007669"/>
    <property type="project" value="UniProtKB-KW"/>
</dbReference>
<dbReference type="InterPro" id="IPR000447">
    <property type="entry name" value="G3P_DH_FAD-dep"/>
</dbReference>
<feature type="domain" description="Alpha-glycerophosphate oxidase C-terminal" evidence="8">
    <location>
        <begin position="416"/>
        <end position="499"/>
    </location>
</feature>
<dbReference type="Gene3D" id="3.30.9.10">
    <property type="entry name" value="D-Amino Acid Oxidase, subunit A, domain 2"/>
    <property type="match status" value="1"/>
</dbReference>
<reference evidence="9 10" key="1">
    <citation type="submission" date="2020-07" db="EMBL/GenBank/DDBJ databases">
        <title>Genomic Encyclopedia of Type Strains, Phase IV (KMG-IV): sequencing the most valuable type-strain genomes for metagenomic binning, comparative biology and taxonomic classification.</title>
        <authorList>
            <person name="Goeker M."/>
        </authorList>
    </citation>
    <scope>NUCLEOTIDE SEQUENCE [LARGE SCALE GENOMIC DNA]</scope>
    <source>
        <strain evidence="9 10">DSM 17721</strain>
    </source>
</reference>
<keyword evidence="3" id="KW-0285">Flavoprotein</keyword>
<comment type="caution">
    <text evidence="9">The sequence shown here is derived from an EMBL/GenBank/DDBJ whole genome shotgun (WGS) entry which is preliminary data.</text>
</comment>
<name>A0A7W0HKY0_9BACT</name>
<dbReference type="EMBL" id="JACDUS010000004">
    <property type="protein sequence ID" value="MBA2881673.1"/>
    <property type="molecule type" value="Genomic_DNA"/>
</dbReference>
<evidence type="ECO:0000256" key="6">
    <source>
        <dbReference type="ARBA" id="ARBA00023002"/>
    </source>
</evidence>
<dbReference type="EC" id="1.1.5.3" evidence="9"/>
<evidence type="ECO:0000259" key="8">
    <source>
        <dbReference type="Pfam" id="PF16901"/>
    </source>
</evidence>
<keyword evidence="4" id="KW-0319">Glycerol metabolism</keyword>
<dbReference type="RefSeq" id="WP_181551308.1">
    <property type="nucleotide sequence ID" value="NZ_JACDUS010000004.1"/>
</dbReference>
<sequence length="518" mass="57633">MNRDEMVSRIKNTVEPWDFVIIGGGATGLGCAIEAASRGYQTLLLERDDFSKGTSSRSTKLIHGGVRYLQQGNVSLVLEALRERGRLRRNAPHLVHNLPFVVPSYDWWEGPFYGIGLKLYDMLAGKHGFGHSRFLSRETTRQYLPTVETEGLRGGVIYYDGQFDDSRLAINMAQTAADQSATLVNYMKVTGLIRENQMTAGVRAKDIETGAEYEIRAKSVINATGVFTDQVLRMDDPGSRQIIVPSQGVHLVLDASFLPGDKAIMVPHTADGRVLFATPWHDKVIVGTTDTMVDEILDEPRPLENEIEFLISHAAQYLTKDPDASDVLSIFAGLRPLVNQGDGDSTAALSRDHTIYISRSGLVTITGGKWTTYRKMAEETIDQAAMVAHLDERPCVSHDLHIHGYHNHAEKFGDLAVYGADAAGIRDLCYQRPELKKQIHTAFPTIAAEAVWAVKHEMARTVEDFLARRTRALLLDARASMEAAEETARLMAGELGQDENWIRREIESYQSLARGYFL</sequence>
<dbReference type="PANTHER" id="PTHR11985:SF35">
    <property type="entry name" value="ANAEROBIC GLYCEROL-3-PHOSPHATE DEHYDROGENASE SUBUNIT A"/>
    <property type="match status" value="1"/>
</dbReference>
<dbReference type="SUPFAM" id="SSF51905">
    <property type="entry name" value="FAD/NAD(P)-binding domain"/>
    <property type="match status" value="1"/>
</dbReference>
<dbReference type="PRINTS" id="PR01001">
    <property type="entry name" value="FADG3PDH"/>
</dbReference>
<dbReference type="GO" id="GO:0004368">
    <property type="term" value="F:glycerol-3-phosphate dehydrogenase (quinone) activity"/>
    <property type="evidence" value="ECO:0007669"/>
    <property type="project" value="UniProtKB-EC"/>
</dbReference>
<evidence type="ECO:0000259" key="7">
    <source>
        <dbReference type="Pfam" id="PF01266"/>
    </source>
</evidence>
<dbReference type="Gene3D" id="3.50.50.60">
    <property type="entry name" value="FAD/NAD(P)-binding domain"/>
    <property type="match status" value="1"/>
</dbReference>
<evidence type="ECO:0000256" key="1">
    <source>
        <dbReference type="ARBA" id="ARBA00001974"/>
    </source>
</evidence>
<feature type="domain" description="FAD dependent oxidoreductase" evidence="7">
    <location>
        <begin position="18"/>
        <end position="374"/>
    </location>
</feature>
<evidence type="ECO:0000256" key="5">
    <source>
        <dbReference type="ARBA" id="ARBA00022827"/>
    </source>
</evidence>
<comment type="cofactor">
    <cofactor evidence="1">
        <name>FAD</name>
        <dbReference type="ChEBI" id="CHEBI:57692"/>
    </cofactor>
</comment>
<proteinExistence type="inferred from homology"/>
<dbReference type="Pfam" id="PF16901">
    <property type="entry name" value="DAO_C"/>
    <property type="match status" value="1"/>
</dbReference>
<dbReference type="PROSITE" id="PS51257">
    <property type="entry name" value="PROKAR_LIPOPROTEIN"/>
    <property type="match status" value="1"/>
</dbReference>
<comment type="similarity">
    <text evidence="2">Belongs to the FAD-dependent glycerol-3-phosphate dehydrogenase family.</text>
</comment>
<dbReference type="PANTHER" id="PTHR11985">
    <property type="entry name" value="GLYCEROL-3-PHOSPHATE DEHYDROGENASE"/>
    <property type="match status" value="1"/>
</dbReference>
<organism evidence="9 10">
    <name type="scientific">Desulfosalsimonas propionicica</name>
    <dbReference type="NCBI Taxonomy" id="332175"/>
    <lineage>
        <taxon>Bacteria</taxon>
        <taxon>Pseudomonadati</taxon>
        <taxon>Thermodesulfobacteriota</taxon>
        <taxon>Desulfobacteria</taxon>
        <taxon>Desulfobacterales</taxon>
        <taxon>Desulfosalsimonadaceae</taxon>
        <taxon>Desulfosalsimonas</taxon>
    </lineage>
</organism>
<gene>
    <name evidence="9" type="ORF">HNR65_002000</name>
</gene>
<accession>A0A7W0HKY0</accession>
<dbReference type="Pfam" id="PF01266">
    <property type="entry name" value="DAO"/>
    <property type="match status" value="1"/>
</dbReference>
<dbReference type="InterPro" id="IPR031656">
    <property type="entry name" value="DAO_C"/>
</dbReference>
<dbReference type="Gene3D" id="1.10.8.870">
    <property type="entry name" value="Alpha-glycerophosphate oxidase, cap domain"/>
    <property type="match status" value="1"/>
</dbReference>
<keyword evidence="10" id="KW-1185">Reference proteome</keyword>
<keyword evidence="6 9" id="KW-0560">Oxidoreductase</keyword>
<evidence type="ECO:0000256" key="4">
    <source>
        <dbReference type="ARBA" id="ARBA00022798"/>
    </source>
</evidence>
<evidence type="ECO:0000256" key="2">
    <source>
        <dbReference type="ARBA" id="ARBA00007330"/>
    </source>
</evidence>
<dbReference type="InterPro" id="IPR038299">
    <property type="entry name" value="DAO_C_sf"/>
</dbReference>
<evidence type="ECO:0000256" key="3">
    <source>
        <dbReference type="ARBA" id="ARBA00022630"/>
    </source>
</evidence>
<dbReference type="InterPro" id="IPR006076">
    <property type="entry name" value="FAD-dep_OxRdtase"/>
</dbReference>
<protein>
    <submittedName>
        <fullName evidence="9">Glycerol-3-phosphate dehydrogenase</fullName>
        <ecNumber evidence="9">1.1.5.3</ecNumber>
    </submittedName>
</protein>
<evidence type="ECO:0000313" key="10">
    <source>
        <dbReference type="Proteomes" id="UP000525298"/>
    </source>
</evidence>
<evidence type="ECO:0000313" key="9">
    <source>
        <dbReference type="EMBL" id="MBA2881673.1"/>
    </source>
</evidence>
<dbReference type="GO" id="GO:0046168">
    <property type="term" value="P:glycerol-3-phosphate catabolic process"/>
    <property type="evidence" value="ECO:0007669"/>
    <property type="project" value="TreeGrafter"/>
</dbReference>